<reference evidence="1" key="1">
    <citation type="submission" date="2020-05" db="EMBL/GenBank/DDBJ databases">
        <authorList>
            <person name="Chiriac C."/>
            <person name="Salcher M."/>
            <person name="Ghai R."/>
            <person name="Kavagutti S V."/>
        </authorList>
    </citation>
    <scope>NUCLEOTIDE SEQUENCE</scope>
</reference>
<protein>
    <submittedName>
        <fullName evidence="1">Uncharacterized protein</fullName>
    </submittedName>
</protein>
<evidence type="ECO:0000313" key="1">
    <source>
        <dbReference type="EMBL" id="CAB4189816.1"/>
    </source>
</evidence>
<name>A0A6J5R547_9CAUD</name>
<dbReference type="EMBL" id="LR797148">
    <property type="protein sequence ID" value="CAB4189816.1"/>
    <property type="molecule type" value="Genomic_DNA"/>
</dbReference>
<proteinExistence type="predicted"/>
<gene>
    <name evidence="1" type="ORF">UFOVP1196_14</name>
</gene>
<organism evidence="1">
    <name type="scientific">uncultured Caudovirales phage</name>
    <dbReference type="NCBI Taxonomy" id="2100421"/>
    <lineage>
        <taxon>Viruses</taxon>
        <taxon>Duplodnaviria</taxon>
        <taxon>Heunggongvirae</taxon>
        <taxon>Uroviricota</taxon>
        <taxon>Caudoviricetes</taxon>
        <taxon>Peduoviridae</taxon>
        <taxon>Maltschvirus</taxon>
        <taxon>Maltschvirus maltsch</taxon>
    </lineage>
</organism>
<sequence length="82" mass="9150">MAQREDLGLSIDMLDVDRVRRWASLVEAHGDEVSKWAPSMSKQMNELADNLDFAVREIGQLRSFLAGAMAGREFRATEGAKP</sequence>
<accession>A0A6J5R547</accession>